<proteinExistence type="predicted"/>
<keyword evidence="3" id="KW-1185">Reference proteome</keyword>
<dbReference type="AlphaFoldDB" id="A0A085M3E8"/>
<protein>
    <submittedName>
        <fullName evidence="1">Uncharacterized protein</fullName>
    </submittedName>
</protein>
<gene>
    <name evidence="1" type="ORF">M513_07441</name>
    <name evidence="2" type="ORF">M514_07441</name>
</gene>
<evidence type="ECO:0000313" key="2">
    <source>
        <dbReference type="EMBL" id="KFD67131.1"/>
    </source>
</evidence>
<reference evidence="1 3" key="1">
    <citation type="journal article" date="2014" name="Nat. Genet.">
        <title>Genome and transcriptome of the porcine whipworm Trichuris suis.</title>
        <authorList>
            <person name="Jex A.R."/>
            <person name="Nejsum P."/>
            <person name="Schwarz E.M."/>
            <person name="Hu L."/>
            <person name="Young N.D."/>
            <person name="Hall R.S."/>
            <person name="Korhonen P.K."/>
            <person name="Liao S."/>
            <person name="Thamsborg S."/>
            <person name="Xia J."/>
            <person name="Xu P."/>
            <person name="Wang S."/>
            <person name="Scheerlinck J.P."/>
            <person name="Hofmann A."/>
            <person name="Sternberg P.W."/>
            <person name="Wang J."/>
            <person name="Gasser R.B."/>
        </authorList>
    </citation>
    <scope>NUCLEOTIDE SEQUENCE [LARGE SCALE GENOMIC DNA]</scope>
    <source>
        <strain evidence="2">DCEP-RM93F</strain>
        <strain evidence="1">DCEP-RM93M</strain>
    </source>
</reference>
<organism evidence="1 3">
    <name type="scientific">Trichuris suis</name>
    <name type="common">pig whipworm</name>
    <dbReference type="NCBI Taxonomy" id="68888"/>
    <lineage>
        <taxon>Eukaryota</taxon>
        <taxon>Metazoa</taxon>
        <taxon>Ecdysozoa</taxon>
        <taxon>Nematoda</taxon>
        <taxon>Enoplea</taxon>
        <taxon>Dorylaimia</taxon>
        <taxon>Trichinellida</taxon>
        <taxon>Trichuridae</taxon>
        <taxon>Trichuris</taxon>
    </lineage>
</organism>
<dbReference type="Proteomes" id="UP000030764">
    <property type="component" value="Unassembled WGS sequence"/>
</dbReference>
<dbReference type="EMBL" id="KL367518">
    <property type="protein sequence ID" value="KFD67131.1"/>
    <property type="molecule type" value="Genomic_DNA"/>
</dbReference>
<dbReference type="EMBL" id="KL363236">
    <property type="protein sequence ID" value="KFD51744.1"/>
    <property type="molecule type" value="Genomic_DNA"/>
</dbReference>
<accession>A0A085M3E8</accession>
<evidence type="ECO:0000313" key="1">
    <source>
        <dbReference type="EMBL" id="KFD51744.1"/>
    </source>
</evidence>
<dbReference type="Proteomes" id="UP000030758">
    <property type="component" value="Unassembled WGS sequence"/>
</dbReference>
<name>A0A085M3E8_9BILA</name>
<sequence>MVKWVESKEHVSFSSDPTGFGSSTNGFTGVLTTIFTTNGETMTSTRCTDGCYFPPSRNDQRSSVNSNYCSKGRWRLDSLSIALYLQPADHGQSPRSHHRHSEP</sequence>
<evidence type="ECO:0000313" key="3">
    <source>
        <dbReference type="Proteomes" id="UP000030764"/>
    </source>
</evidence>